<dbReference type="EMBL" id="KV745864">
    <property type="protein sequence ID" value="OCK73246.1"/>
    <property type="molecule type" value="Genomic_DNA"/>
</dbReference>
<keyword evidence="3" id="KW-1185">Reference proteome</keyword>
<organism evidence="2 3">
    <name type="scientific">Lepidopterella palustris CBS 459.81</name>
    <dbReference type="NCBI Taxonomy" id="1314670"/>
    <lineage>
        <taxon>Eukaryota</taxon>
        <taxon>Fungi</taxon>
        <taxon>Dikarya</taxon>
        <taxon>Ascomycota</taxon>
        <taxon>Pezizomycotina</taxon>
        <taxon>Dothideomycetes</taxon>
        <taxon>Pleosporomycetidae</taxon>
        <taxon>Mytilinidiales</taxon>
        <taxon>Argynnaceae</taxon>
        <taxon>Lepidopterella</taxon>
    </lineage>
</organism>
<evidence type="ECO:0000256" key="1">
    <source>
        <dbReference type="SAM" id="MobiDB-lite"/>
    </source>
</evidence>
<evidence type="ECO:0000313" key="3">
    <source>
        <dbReference type="Proteomes" id="UP000250266"/>
    </source>
</evidence>
<dbReference type="AlphaFoldDB" id="A0A8E2DWU3"/>
<evidence type="ECO:0000313" key="2">
    <source>
        <dbReference type="EMBL" id="OCK73246.1"/>
    </source>
</evidence>
<sequence length="159" mass="18043">MDLCCASLCTRCSAVRGQKISRRRVSRPRFVVCPGGYLFQDYRRIAGSTKVHQSPPKSTKVHQSPPKFTHHSQPDSWHLTWRTHTRIFSDKANSVIVTRQRIGSWPHLDSCKDGFMKLRADGHPGDPGLTSRAEGMLACPQNPRCWNLPVDHSGRERAR</sequence>
<proteinExistence type="predicted"/>
<accession>A0A8E2DWU3</accession>
<reference evidence="2 3" key="1">
    <citation type="journal article" date="2016" name="Nat. Commun.">
        <title>Ectomycorrhizal ecology is imprinted in the genome of the dominant symbiotic fungus Cenococcum geophilum.</title>
        <authorList>
            <consortium name="DOE Joint Genome Institute"/>
            <person name="Peter M."/>
            <person name="Kohler A."/>
            <person name="Ohm R.A."/>
            <person name="Kuo A."/>
            <person name="Krutzmann J."/>
            <person name="Morin E."/>
            <person name="Arend M."/>
            <person name="Barry K.W."/>
            <person name="Binder M."/>
            <person name="Choi C."/>
            <person name="Clum A."/>
            <person name="Copeland A."/>
            <person name="Grisel N."/>
            <person name="Haridas S."/>
            <person name="Kipfer T."/>
            <person name="LaButti K."/>
            <person name="Lindquist E."/>
            <person name="Lipzen A."/>
            <person name="Maire R."/>
            <person name="Meier B."/>
            <person name="Mihaltcheva S."/>
            <person name="Molinier V."/>
            <person name="Murat C."/>
            <person name="Poggeler S."/>
            <person name="Quandt C.A."/>
            <person name="Sperisen C."/>
            <person name="Tritt A."/>
            <person name="Tisserant E."/>
            <person name="Crous P.W."/>
            <person name="Henrissat B."/>
            <person name="Nehls U."/>
            <person name="Egli S."/>
            <person name="Spatafora J.W."/>
            <person name="Grigoriev I.V."/>
            <person name="Martin F.M."/>
        </authorList>
    </citation>
    <scope>NUCLEOTIDE SEQUENCE [LARGE SCALE GENOMIC DNA]</scope>
    <source>
        <strain evidence="2 3">CBS 459.81</strain>
    </source>
</reference>
<feature type="region of interest" description="Disordered" evidence="1">
    <location>
        <begin position="49"/>
        <end position="75"/>
    </location>
</feature>
<dbReference type="Proteomes" id="UP000250266">
    <property type="component" value="Unassembled WGS sequence"/>
</dbReference>
<protein>
    <submittedName>
        <fullName evidence="2">Uncharacterized protein</fullName>
    </submittedName>
</protein>
<name>A0A8E2DWU3_9PEZI</name>
<gene>
    <name evidence="2" type="ORF">K432DRAFT_8984</name>
</gene>